<dbReference type="Proteomes" id="UP001164459">
    <property type="component" value="Chromosome"/>
</dbReference>
<protein>
    <submittedName>
        <fullName evidence="1">Uncharacterized protein</fullName>
    </submittedName>
</protein>
<dbReference type="RefSeq" id="WP_269041194.1">
    <property type="nucleotide sequence ID" value="NZ_CP114040.1"/>
</dbReference>
<proteinExistence type="predicted"/>
<reference evidence="1" key="1">
    <citation type="submission" date="2022-11" db="EMBL/GenBank/DDBJ databases">
        <title>Minimal conservation of predation-associated metabolite biosynthetic gene clusters underscores biosynthetic potential of Myxococcota including descriptions for ten novel species: Archangium lansinium sp. nov., Myxococcus landrumus sp. nov., Nannocystis bai.</title>
        <authorList>
            <person name="Ahearne A."/>
            <person name="Stevens C."/>
            <person name="Dowd S."/>
        </authorList>
    </citation>
    <scope>NUCLEOTIDE SEQUENCE</scope>
    <source>
        <strain evidence="1">Fl3</strain>
    </source>
</reference>
<organism evidence="1 2">
    <name type="scientific">Nannocystis punicea</name>
    <dbReference type="NCBI Taxonomy" id="2995304"/>
    <lineage>
        <taxon>Bacteria</taxon>
        <taxon>Pseudomonadati</taxon>
        <taxon>Myxococcota</taxon>
        <taxon>Polyangia</taxon>
        <taxon>Nannocystales</taxon>
        <taxon>Nannocystaceae</taxon>
        <taxon>Nannocystis</taxon>
    </lineage>
</organism>
<gene>
    <name evidence="1" type="ORF">O0S08_22125</name>
</gene>
<evidence type="ECO:0000313" key="1">
    <source>
        <dbReference type="EMBL" id="WAS98837.1"/>
    </source>
</evidence>
<name>A0ABY7HID6_9BACT</name>
<sequence>MSEAFQADPEVPLLASLACEAPAPAWRFESRRAGIAVVFPGEPTVTVEQQLTRGAARRKFHR</sequence>
<accession>A0ABY7HID6</accession>
<keyword evidence="2" id="KW-1185">Reference proteome</keyword>
<dbReference type="EMBL" id="CP114040">
    <property type="protein sequence ID" value="WAS98837.1"/>
    <property type="molecule type" value="Genomic_DNA"/>
</dbReference>
<evidence type="ECO:0000313" key="2">
    <source>
        <dbReference type="Proteomes" id="UP001164459"/>
    </source>
</evidence>